<organism evidence="1 2">
    <name type="scientific">Emiliania huxleyi (strain CCMP1516)</name>
    <dbReference type="NCBI Taxonomy" id="280463"/>
    <lineage>
        <taxon>Eukaryota</taxon>
        <taxon>Haptista</taxon>
        <taxon>Haptophyta</taxon>
        <taxon>Prymnesiophyceae</taxon>
        <taxon>Isochrysidales</taxon>
        <taxon>Noelaerhabdaceae</taxon>
        <taxon>Emiliania</taxon>
    </lineage>
</organism>
<dbReference type="AlphaFoldDB" id="A0A0D3KLW4"/>
<accession>A0A0D3KLW4</accession>
<dbReference type="PANTHER" id="PTHR39290">
    <property type="entry name" value="C3H1-TYPE DOMAIN-CONTAINING PROTEIN-RELATED"/>
    <property type="match status" value="1"/>
</dbReference>
<dbReference type="PaxDb" id="2903-EOD36749"/>
<dbReference type="KEGG" id="ehx:EMIHUDRAFT_200947"/>
<dbReference type="PANTHER" id="PTHR39290:SF6">
    <property type="entry name" value="S-ADENOSYL-L-METHIONINE-DEPENDENT METHYLTRANSFERASES SUPERFAMILY PROTEIN"/>
    <property type="match status" value="1"/>
</dbReference>
<proteinExistence type="predicted"/>
<dbReference type="EnsemblProtists" id="EOD36749">
    <property type="protein sequence ID" value="EOD36749"/>
    <property type="gene ID" value="EMIHUDRAFT_200947"/>
</dbReference>
<evidence type="ECO:0000313" key="2">
    <source>
        <dbReference type="Proteomes" id="UP000013827"/>
    </source>
</evidence>
<dbReference type="OMA" id="HYVETHQ"/>
<reference evidence="1" key="2">
    <citation type="submission" date="2024-10" db="UniProtKB">
        <authorList>
            <consortium name="EnsemblProtists"/>
        </authorList>
    </citation>
    <scope>IDENTIFICATION</scope>
</reference>
<dbReference type="Proteomes" id="UP000013827">
    <property type="component" value="Unassembled WGS sequence"/>
</dbReference>
<evidence type="ECO:0008006" key="3">
    <source>
        <dbReference type="Google" id="ProtNLM"/>
    </source>
</evidence>
<sequence>METRVKRAMAVLAAAPHDNAEDTGSAVTPFARLLCDVQRKIDARKTEDADDFHKAAFANAAALGPALGAQLSSWLFLWSVAFLRHPLAASHRFEEFAAAWLPIAATEGAPPTLLPALGKSVLTDVLSAPVELNYLEIFIDRVRSLAGKQLHYVETHQAPSLSLMNVFGHESMEIKAHFAWSVPNKDALAFVAQHSPLIEVGGGSGYWAAMLRIAPYNADVKCFNRPIVLDGFGPTEAIGAMTNGGVTFGEPSSVQLGGPEVLDRAEADGRTLLLMWPDYNGTGCTFGLPGRPAHGQSFSLEAQEFVKSRFDLVETIRLRASDLSVIRHETVMAGRKNVHSLAKASFD</sequence>
<dbReference type="HOGENOM" id="CLU_800324_0_0_1"/>
<dbReference type="RefSeq" id="XP_005789178.1">
    <property type="nucleotide sequence ID" value="XM_005789121.1"/>
</dbReference>
<protein>
    <recommendedName>
        <fullName evidence="3">O-methyltransferase domain-containing protein</fullName>
    </recommendedName>
</protein>
<name>A0A0D3KLW4_EMIH1</name>
<evidence type="ECO:0000313" key="1">
    <source>
        <dbReference type="EnsemblProtists" id="EOD36749"/>
    </source>
</evidence>
<dbReference type="GeneID" id="17282019"/>
<keyword evidence="2" id="KW-1185">Reference proteome</keyword>
<reference evidence="2" key="1">
    <citation type="journal article" date="2013" name="Nature">
        <title>Pan genome of the phytoplankton Emiliania underpins its global distribution.</title>
        <authorList>
            <person name="Read B.A."/>
            <person name="Kegel J."/>
            <person name="Klute M.J."/>
            <person name="Kuo A."/>
            <person name="Lefebvre S.C."/>
            <person name="Maumus F."/>
            <person name="Mayer C."/>
            <person name="Miller J."/>
            <person name="Monier A."/>
            <person name="Salamov A."/>
            <person name="Young J."/>
            <person name="Aguilar M."/>
            <person name="Claverie J.M."/>
            <person name="Frickenhaus S."/>
            <person name="Gonzalez K."/>
            <person name="Herman E.K."/>
            <person name="Lin Y.C."/>
            <person name="Napier J."/>
            <person name="Ogata H."/>
            <person name="Sarno A.F."/>
            <person name="Shmutz J."/>
            <person name="Schroeder D."/>
            <person name="de Vargas C."/>
            <person name="Verret F."/>
            <person name="von Dassow P."/>
            <person name="Valentin K."/>
            <person name="Van de Peer Y."/>
            <person name="Wheeler G."/>
            <person name="Dacks J.B."/>
            <person name="Delwiche C.F."/>
            <person name="Dyhrman S.T."/>
            <person name="Glockner G."/>
            <person name="John U."/>
            <person name="Richards T."/>
            <person name="Worden A.Z."/>
            <person name="Zhang X."/>
            <person name="Grigoriev I.V."/>
            <person name="Allen A.E."/>
            <person name="Bidle K."/>
            <person name="Borodovsky M."/>
            <person name="Bowler C."/>
            <person name="Brownlee C."/>
            <person name="Cock J.M."/>
            <person name="Elias M."/>
            <person name="Gladyshev V.N."/>
            <person name="Groth M."/>
            <person name="Guda C."/>
            <person name="Hadaegh A."/>
            <person name="Iglesias-Rodriguez M.D."/>
            <person name="Jenkins J."/>
            <person name="Jones B.M."/>
            <person name="Lawson T."/>
            <person name="Leese F."/>
            <person name="Lindquist E."/>
            <person name="Lobanov A."/>
            <person name="Lomsadze A."/>
            <person name="Malik S.B."/>
            <person name="Marsh M.E."/>
            <person name="Mackinder L."/>
            <person name="Mock T."/>
            <person name="Mueller-Roeber B."/>
            <person name="Pagarete A."/>
            <person name="Parker M."/>
            <person name="Probert I."/>
            <person name="Quesneville H."/>
            <person name="Raines C."/>
            <person name="Rensing S.A."/>
            <person name="Riano-Pachon D.M."/>
            <person name="Richier S."/>
            <person name="Rokitta S."/>
            <person name="Shiraiwa Y."/>
            <person name="Soanes D.M."/>
            <person name="van der Giezen M."/>
            <person name="Wahlund T.M."/>
            <person name="Williams B."/>
            <person name="Wilson W."/>
            <person name="Wolfe G."/>
            <person name="Wurch L.L."/>
        </authorList>
    </citation>
    <scope>NUCLEOTIDE SEQUENCE</scope>
</reference>